<name>A0AAF1K854_9HYPH</name>
<dbReference type="GO" id="GO:0016887">
    <property type="term" value="F:ATP hydrolysis activity"/>
    <property type="evidence" value="ECO:0007669"/>
    <property type="project" value="InterPro"/>
</dbReference>
<dbReference type="EMBL" id="CP117256">
    <property type="protein sequence ID" value="WFR97565.1"/>
    <property type="molecule type" value="Genomic_DNA"/>
</dbReference>
<dbReference type="InterPro" id="IPR000642">
    <property type="entry name" value="Peptidase_M41"/>
</dbReference>
<reference evidence="3" key="2">
    <citation type="journal article" date="2023" name="MicrobiologyOpen">
        <title>Genomics of the tumorigenes clade of the family Rhizobiaceae and description of Rhizobium rhododendri sp. nov.</title>
        <authorList>
            <person name="Kuzmanovic N."/>
            <person name="diCenzo G.C."/>
            <person name="Bunk B."/>
            <person name="Sproeer C."/>
            <person name="Fruehling A."/>
            <person name="Neumann-Schaal M."/>
            <person name="Overmann J."/>
            <person name="Smalla K."/>
        </authorList>
    </citation>
    <scope>NUCLEOTIDE SEQUENCE [LARGE SCALE GENOMIC DNA]</scope>
    <source>
        <strain evidence="3">1078</strain>
        <plasmid evidence="3">pRt1078</plasmid>
    </source>
</reference>
<dbReference type="GO" id="GO:0004222">
    <property type="term" value="F:metalloendopeptidase activity"/>
    <property type="evidence" value="ECO:0007669"/>
    <property type="project" value="InterPro"/>
</dbReference>
<dbReference type="CDD" id="cd19481">
    <property type="entry name" value="RecA-like_protease"/>
    <property type="match status" value="1"/>
</dbReference>
<proteinExistence type="predicted"/>
<dbReference type="Gene3D" id="3.40.50.300">
    <property type="entry name" value="P-loop containing nucleotide triphosphate hydrolases"/>
    <property type="match status" value="1"/>
</dbReference>
<dbReference type="InterPro" id="IPR037219">
    <property type="entry name" value="Peptidase_M41-like"/>
</dbReference>
<keyword evidence="2" id="KW-0614">Plasmid</keyword>
<keyword evidence="3" id="KW-1185">Reference proteome</keyword>
<dbReference type="RefSeq" id="WP_111221350.1">
    <property type="nucleotide sequence ID" value="NZ_CP117256.1"/>
</dbReference>
<dbReference type="GO" id="GO:0006508">
    <property type="term" value="P:proteolysis"/>
    <property type="evidence" value="ECO:0007669"/>
    <property type="project" value="InterPro"/>
</dbReference>
<dbReference type="KEGG" id="rtu:PR017_20380"/>
<dbReference type="PANTHER" id="PTHR23076:SF97">
    <property type="entry name" value="ATP-DEPENDENT ZINC METALLOPROTEASE YME1L1"/>
    <property type="match status" value="1"/>
</dbReference>
<dbReference type="SMART" id="SM00382">
    <property type="entry name" value="AAA"/>
    <property type="match status" value="1"/>
</dbReference>
<dbReference type="SUPFAM" id="SSF140990">
    <property type="entry name" value="FtsH protease domain-like"/>
    <property type="match status" value="1"/>
</dbReference>
<feature type="domain" description="AAA+ ATPase" evidence="1">
    <location>
        <begin position="244"/>
        <end position="383"/>
    </location>
</feature>
<reference evidence="2 3" key="1">
    <citation type="journal article" date="2018" name="Sci. Rep.">
        <title>Rhizobium tumorigenes sp. nov., a novel plant tumorigenic bacterium isolated from cane gall tumors on thornless blackberry.</title>
        <authorList>
            <person name="Kuzmanovi N."/>
            <person name="Smalla K."/>
            <person name="Gronow S."/>
            <person name="PuBawska J."/>
        </authorList>
    </citation>
    <scope>NUCLEOTIDE SEQUENCE [LARGE SCALE GENOMIC DNA]</scope>
    <source>
        <strain evidence="2 3">1078</strain>
    </source>
</reference>
<dbReference type="InterPro" id="IPR003593">
    <property type="entry name" value="AAA+_ATPase"/>
</dbReference>
<evidence type="ECO:0000259" key="1">
    <source>
        <dbReference type="SMART" id="SM00382"/>
    </source>
</evidence>
<dbReference type="GO" id="GO:0005886">
    <property type="term" value="C:plasma membrane"/>
    <property type="evidence" value="ECO:0007669"/>
    <property type="project" value="TreeGrafter"/>
</dbReference>
<dbReference type="GO" id="GO:0004176">
    <property type="term" value="F:ATP-dependent peptidase activity"/>
    <property type="evidence" value="ECO:0007669"/>
    <property type="project" value="InterPro"/>
</dbReference>
<dbReference type="PANTHER" id="PTHR23076">
    <property type="entry name" value="METALLOPROTEASE M41 FTSH"/>
    <property type="match status" value="1"/>
</dbReference>
<evidence type="ECO:0000313" key="3">
    <source>
        <dbReference type="Proteomes" id="UP000249499"/>
    </source>
</evidence>
<protein>
    <submittedName>
        <fullName evidence="2">AAA family ATPase</fullName>
    </submittedName>
</protein>
<evidence type="ECO:0000313" key="2">
    <source>
        <dbReference type="EMBL" id="WFR97565.1"/>
    </source>
</evidence>
<dbReference type="InterPro" id="IPR027417">
    <property type="entry name" value="P-loop_NTPase"/>
</dbReference>
<dbReference type="Gene3D" id="1.20.58.760">
    <property type="entry name" value="Peptidase M41"/>
    <property type="match status" value="1"/>
</dbReference>
<accession>A0AAF1K854</accession>
<dbReference type="GO" id="GO:0030163">
    <property type="term" value="P:protein catabolic process"/>
    <property type="evidence" value="ECO:0007669"/>
    <property type="project" value="TreeGrafter"/>
</dbReference>
<dbReference type="GO" id="GO:0005524">
    <property type="term" value="F:ATP binding"/>
    <property type="evidence" value="ECO:0007669"/>
    <property type="project" value="InterPro"/>
</dbReference>
<sequence length="642" mass="69935">MHNFRFEKALKHKSVTLHVAVYGLARALRPFVHRPAVSFVAVLRVESPEDLDVYQTAAEYLLRLQRKRSINDFSEENNEGVEAFGDFADAVNIRRAQTLRYMRRTIVLHTGGGDIPGQVLMAADLVAEIEPPLPGHYLAAAEVTGLSGMTEADAGFLCGCSFYNVKLAFRSRRPLANGLRRLKTLAAELAVEEKHEAAAVASAPVSARRCLEEAVGYGEAKDWGLRVAEDLKAWSAGTLSWTDVDRGALLVGPPGSGKTSYASMLAASCGAALVTASAAKWQAMGHLGDLLKAMRGSFEEAMRQTPSILFLDEFDSLGSRDDDDGQNSNYARQVINGLLELLDGAIGHEGVVVVGATNYPDRIDPGLLRPGRLETHLVIPPLDGEARLHVLCGHIGIENLKFADGGFEVATVGWSGAQIEKLARDARRVARLARRPVCASDVEALLPERVPVPAEMLDRLAVHELGHAIVGVLVGQELLAVEIEDAKYGAGVGSFGRTGFQQPGMKIWTRSDYLDELVCYLAGMAAEQLVFGEHSDGAGGSERSDLARATYLATLIETHLAMGDVMVSEQDDDKRRLEMLRADPRRFAKIDVIIKEQMERARDMIAPRMDALLVLKAKLVERKRLEGGEVVHCLDQNQMCKA</sequence>
<dbReference type="Pfam" id="PF00004">
    <property type="entry name" value="AAA"/>
    <property type="match status" value="1"/>
</dbReference>
<dbReference type="Gene3D" id="1.10.8.60">
    <property type="match status" value="1"/>
</dbReference>
<gene>
    <name evidence="2" type="ORF">PR017_20380</name>
</gene>
<dbReference type="InterPro" id="IPR003959">
    <property type="entry name" value="ATPase_AAA_core"/>
</dbReference>
<dbReference type="SUPFAM" id="SSF52540">
    <property type="entry name" value="P-loop containing nucleoside triphosphate hydrolases"/>
    <property type="match status" value="1"/>
</dbReference>
<dbReference type="Proteomes" id="UP000249499">
    <property type="component" value="Plasmid pRt1078"/>
</dbReference>
<organism evidence="2 3">
    <name type="scientific">Rhizobium tumorigenes</name>
    <dbReference type="NCBI Taxonomy" id="2041385"/>
    <lineage>
        <taxon>Bacteria</taxon>
        <taxon>Pseudomonadati</taxon>
        <taxon>Pseudomonadota</taxon>
        <taxon>Alphaproteobacteria</taxon>
        <taxon>Hyphomicrobiales</taxon>
        <taxon>Rhizobiaceae</taxon>
        <taxon>Rhizobium/Agrobacterium group</taxon>
        <taxon>Rhizobium</taxon>
    </lineage>
</organism>
<geneLocation type="plasmid" evidence="2 3">
    <name>pRt1078</name>
</geneLocation>
<dbReference type="Pfam" id="PF01434">
    <property type="entry name" value="Peptidase_M41"/>
    <property type="match status" value="1"/>
</dbReference>
<dbReference type="AlphaFoldDB" id="A0AAF1K854"/>